<evidence type="ECO:0000259" key="7">
    <source>
        <dbReference type="Pfam" id="PF00675"/>
    </source>
</evidence>
<evidence type="ECO:0000256" key="2">
    <source>
        <dbReference type="ARBA" id="ARBA00022670"/>
    </source>
</evidence>
<evidence type="ECO:0000259" key="8">
    <source>
        <dbReference type="Pfam" id="PF05193"/>
    </source>
</evidence>
<keyword evidence="2" id="KW-0645">Protease</keyword>
<gene>
    <name evidence="9" type="ORF">ACFSYC_01685</name>
</gene>
<reference evidence="10" key="1">
    <citation type="journal article" date="2019" name="Int. J. Syst. Evol. Microbiol.">
        <title>The Global Catalogue of Microorganisms (GCM) 10K type strain sequencing project: providing services to taxonomists for standard genome sequencing and annotation.</title>
        <authorList>
            <consortium name="The Broad Institute Genomics Platform"/>
            <consortium name="The Broad Institute Genome Sequencing Center for Infectious Disease"/>
            <person name="Wu L."/>
            <person name="Ma J."/>
        </authorList>
    </citation>
    <scope>NUCLEOTIDE SEQUENCE [LARGE SCALE GENOMIC DNA]</scope>
    <source>
        <strain evidence="10">KCTC 52232</strain>
    </source>
</reference>
<dbReference type="RefSeq" id="WP_377122857.1">
    <property type="nucleotide sequence ID" value="NZ_JBHUON010000001.1"/>
</dbReference>
<dbReference type="InterPro" id="IPR050626">
    <property type="entry name" value="Peptidase_M16"/>
</dbReference>
<proteinExistence type="inferred from homology"/>
<feature type="signal peptide" evidence="6">
    <location>
        <begin position="1"/>
        <end position="22"/>
    </location>
</feature>
<dbReference type="Proteomes" id="UP001597601">
    <property type="component" value="Unassembled WGS sequence"/>
</dbReference>
<evidence type="ECO:0000256" key="1">
    <source>
        <dbReference type="ARBA" id="ARBA00007261"/>
    </source>
</evidence>
<evidence type="ECO:0000313" key="9">
    <source>
        <dbReference type="EMBL" id="MFD2863386.1"/>
    </source>
</evidence>
<comment type="caution">
    <text evidence="9">The sequence shown here is derived from an EMBL/GenBank/DDBJ whole genome shotgun (WGS) entry which is preliminary data.</text>
</comment>
<dbReference type="Gene3D" id="3.30.830.10">
    <property type="entry name" value="Metalloenzyme, LuxS/M16 peptidase-like"/>
    <property type="match status" value="4"/>
</dbReference>
<dbReference type="SUPFAM" id="SSF63411">
    <property type="entry name" value="LuxS/MPP-like metallohydrolase"/>
    <property type="match status" value="4"/>
</dbReference>
<keyword evidence="3" id="KW-0378">Hydrolase</keyword>
<name>A0ABW5XKQ9_9SPHI</name>
<feature type="domain" description="Peptidase M16 C-terminal" evidence="8">
    <location>
        <begin position="231"/>
        <end position="411"/>
    </location>
</feature>
<feature type="chain" id="PRO_5046008892" evidence="6">
    <location>
        <begin position="23"/>
        <end position="953"/>
    </location>
</feature>
<evidence type="ECO:0000256" key="5">
    <source>
        <dbReference type="ARBA" id="ARBA00023049"/>
    </source>
</evidence>
<accession>A0ABW5XKQ9</accession>
<keyword evidence="10" id="KW-1185">Reference proteome</keyword>
<dbReference type="PANTHER" id="PTHR43690">
    <property type="entry name" value="NARDILYSIN"/>
    <property type="match status" value="1"/>
</dbReference>
<keyword evidence="5" id="KW-0482">Metalloprotease</keyword>
<keyword evidence="6" id="KW-0732">Signal</keyword>
<evidence type="ECO:0000256" key="6">
    <source>
        <dbReference type="SAM" id="SignalP"/>
    </source>
</evidence>
<dbReference type="InterPro" id="IPR011765">
    <property type="entry name" value="Pept_M16_N"/>
</dbReference>
<dbReference type="Pfam" id="PF05193">
    <property type="entry name" value="Peptidase_M16_C"/>
    <property type="match status" value="2"/>
</dbReference>
<protein>
    <submittedName>
        <fullName evidence="9">M16 family metallopeptidase</fullName>
    </submittedName>
</protein>
<sequence length="953" mass="103740">MNFKNTGYIWAAALLITSSTFAQVKKSKTPARKPAATAAKPTAIANAISAVLPVDPYVTIGKLPNGLTYYIRPNGQPAKKAQLVLVSKAGSVIETDAQRGMANFIQYMAFKGTRDFSQSEMNAYLSKLGGRYGADTSAFASYDETVYQLTVPADSGKALSTGLNLLANWASHINFDENAVNTTKALLGAKAAAGGQTAEDRLMEQTLPVLLNNSQYAKRAPLGAAAAINTFTAASLKNFYTDWYRPDMIAVIVVGDINPKQVEEMIKFSFSTLRNPTPAKPQPQFNVAPVAGTVVKFATDKDFPYTLFQMLIKHPPAITKTKADLLRAVRINLFNQILNTRITDLTKIPIRPITYGQASYADFMGNQDAFSALAVVNAAQGLEGAVKAIVGETEQARRFGFTLTELEKAKQSAIAQITNVYSAKANKPSANYTNEYDRHFITRQGIPGIDYEYNTYIDNIGKITLAEMNALAAKIITDQNRVLIVEAPESQKANLPTEQTLLKWVSDAGVGLKEYVDDNSIPLMSKLPEPGKAESIKVDSILQVTNLTLSNGMKVILKPTKFTPNQVLVSGFAFGGTSLASDADFVSANLAASVISNSGVAGYTQTQLVKKLRDKGVSVSPYIGDVTQGISGYTTADNFDDAMQLIHLYFTSPRKDADVWKAYVNQAQTALTQGANEPGVVYQDTIVAVLNGYAPRFMPMTAAKLNAASLDKAYNFYKARFADAGNFTFTLTGDFNTDAVIPYLETYLGSLPGTNSKETFKNLGIHPPTGQVTKTVYKGASTRATVQLVYSGKYDYSEANNLQMDALEEVLNIRLADSLKDASILSPSIRVNYAKNPEGNYKVTIAFLTDVANTDKAVEYILTEISKLKQTGPTEGEIKMFILRQARNIQGQYKQNTFWQASLSTAAQNQQDPGKILYRIQQLDQATPQSVKAALNKYLGSNLIKLILLPEKN</sequence>
<evidence type="ECO:0000256" key="4">
    <source>
        <dbReference type="ARBA" id="ARBA00022833"/>
    </source>
</evidence>
<keyword evidence="4" id="KW-0862">Zinc</keyword>
<organism evidence="9 10">
    <name type="scientific">Mucilaginibacter antarcticus</name>
    <dbReference type="NCBI Taxonomy" id="1855725"/>
    <lineage>
        <taxon>Bacteria</taxon>
        <taxon>Pseudomonadati</taxon>
        <taxon>Bacteroidota</taxon>
        <taxon>Sphingobacteriia</taxon>
        <taxon>Sphingobacteriales</taxon>
        <taxon>Sphingobacteriaceae</taxon>
        <taxon>Mucilaginibacter</taxon>
    </lineage>
</organism>
<comment type="similarity">
    <text evidence="1">Belongs to the peptidase M16 family.</text>
</comment>
<dbReference type="PANTHER" id="PTHR43690:SF34">
    <property type="entry name" value="ZINC PROTEASE PQQL-LIKE"/>
    <property type="match status" value="1"/>
</dbReference>
<dbReference type="Pfam" id="PF00675">
    <property type="entry name" value="Peptidase_M16"/>
    <property type="match status" value="1"/>
</dbReference>
<evidence type="ECO:0000313" key="10">
    <source>
        <dbReference type="Proteomes" id="UP001597601"/>
    </source>
</evidence>
<dbReference type="EMBL" id="JBHUON010000001">
    <property type="protein sequence ID" value="MFD2863386.1"/>
    <property type="molecule type" value="Genomic_DNA"/>
</dbReference>
<evidence type="ECO:0000256" key="3">
    <source>
        <dbReference type="ARBA" id="ARBA00022801"/>
    </source>
</evidence>
<feature type="domain" description="Peptidase M16 C-terminal" evidence="8">
    <location>
        <begin position="709"/>
        <end position="879"/>
    </location>
</feature>
<dbReference type="InterPro" id="IPR007863">
    <property type="entry name" value="Peptidase_M16_C"/>
</dbReference>
<dbReference type="InterPro" id="IPR011249">
    <property type="entry name" value="Metalloenz_LuxS/M16"/>
</dbReference>
<feature type="domain" description="Peptidase M16 N-terminal" evidence="7">
    <location>
        <begin position="76"/>
        <end position="194"/>
    </location>
</feature>